<organism evidence="1 2">
    <name type="scientific">Nonomuraea typhae</name>
    <dbReference type="NCBI Taxonomy" id="2603600"/>
    <lineage>
        <taxon>Bacteria</taxon>
        <taxon>Bacillati</taxon>
        <taxon>Actinomycetota</taxon>
        <taxon>Actinomycetes</taxon>
        <taxon>Streptosporangiales</taxon>
        <taxon>Streptosporangiaceae</taxon>
        <taxon>Nonomuraea</taxon>
    </lineage>
</organism>
<accession>A0ABW7YXT7</accession>
<keyword evidence="2" id="KW-1185">Reference proteome</keyword>
<dbReference type="EMBL" id="JBITGY010000004">
    <property type="protein sequence ID" value="MFI6499294.1"/>
    <property type="molecule type" value="Genomic_DNA"/>
</dbReference>
<dbReference type="SUPFAM" id="SSF54909">
    <property type="entry name" value="Dimeric alpha+beta barrel"/>
    <property type="match status" value="1"/>
</dbReference>
<dbReference type="Gene3D" id="3.30.70.100">
    <property type="match status" value="1"/>
</dbReference>
<dbReference type="Pfam" id="PF05336">
    <property type="entry name" value="rhaM"/>
    <property type="match status" value="1"/>
</dbReference>
<dbReference type="RefSeq" id="WP_157250750.1">
    <property type="nucleotide sequence ID" value="NZ_JBITGY010000004.1"/>
</dbReference>
<evidence type="ECO:0000313" key="2">
    <source>
        <dbReference type="Proteomes" id="UP001612741"/>
    </source>
</evidence>
<name>A0ABW7YXT7_9ACTN</name>
<dbReference type="Proteomes" id="UP001612741">
    <property type="component" value="Unassembled WGS sequence"/>
</dbReference>
<dbReference type="InterPro" id="IPR011008">
    <property type="entry name" value="Dimeric_a/b-barrel"/>
</dbReference>
<sequence length="101" mass="11678">MVRLALRSRLKPGAEQTYDREHASIPAELEAAMREHGVRSWRIWRDGLDLFHVVEVEDYAAFQAAMKDHPADLAWQARMNRLLDGDFDKDAGGLRLVWEMT</sequence>
<protein>
    <submittedName>
        <fullName evidence="1">L-rhamnose mutarotase</fullName>
    </submittedName>
</protein>
<reference evidence="1 2" key="1">
    <citation type="submission" date="2024-10" db="EMBL/GenBank/DDBJ databases">
        <title>The Natural Products Discovery Center: Release of the First 8490 Sequenced Strains for Exploring Actinobacteria Biosynthetic Diversity.</title>
        <authorList>
            <person name="Kalkreuter E."/>
            <person name="Kautsar S.A."/>
            <person name="Yang D."/>
            <person name="Bader C.D."/>
            <person name="Teijaro C.N."/>
            <person name="Fluegel L."/>
            <person name="Davis C.M."/>
            <person name="Simpson J.R."/>
            <person name="Lauterbach L."/>
            <person name="Steele A.D."/>
            <person name="Gui C."/>
            <person name="Meng S."/>
            <person name="Li G."/>
            <person name="Viehrig K."/>
            <person name="Ye F."/>
            <person name="Su P."/>
            <person name="Kiefer A.F."/>
            <person name="Nichols A."/>
            <person name="Cepeda A.J."/>
            <person name="Yan W."/>
            <person name="Fan B."/>
            <person name="Jiang Y."/>
            <person name="Adhikari A."/>
            <person name="Zheng C.-J."/>
            <person name="Schuster L."/>
            <person name="Cowan T.M."/>
            <person name="Smanski M.J."/>
            <person name="Chevrette M.G."/>
            <person name="De Carvalho L.P.S."/>
            <person name="Shen B."/>
        </authorList>
    </citation>
    <scope>NUCLEOTIDE SEQUENCE [LARGE SCALE GENOMIC DNA]</scope>
    <source>
        <strain evidence="1 2">NPDC050545</strain>
    </source>
</reference>
<comment type="caution">
    <text evidence="1">The sequence shown here is derived from an EMBL/GenBank/DDBJ whole genome shotgun (WGS) entry which is preliminary data.</text>
</comment>
<dbReference type="InterPro" id="IPR008000">
    <property type="entry name" value="Rham/fucose_mutarotase"/>
</dbReference>
<proteinExistence type="predicted"/>
<evidence type="ECO:0000313" key="1">
    <source>
        <dbReference type="EMBL" id="MFI6499294.1"/>
    </source>
</evidence>
<gene>
    <name evidence="1" type="ORF">ACIBG2_18045</name>
</gene>